<feature type="domain" description="Pyrroline-5-carboxylate reductase catalytic N-terminal" evidence="2">
    <location>
        <begin position="3"/>
        <end position="95"/>
    </location>
</feature>
<evidence type="ECO:0000256" key="1">
    <source>
        <dbReference type="ARBA" id="ARBA00023002"/>
    </source>
</evidence>
<keyword evidence="1" id="KW-0560">Oxidoreductase</keyword>
<accession>A0AA46TKV8</accession>
<reference evidence="3" key="1">
    <citation type="submission" date="2022-01" db="EMBL/GenBank/DDBJ databases">
        <title>Nocardioidaceae gen. sp. A5X3R13.</title>
        <authorList>
            <person name="Lopez Marin M.A."/>
            <person name="Uhlik O."/>
        </authorList>
    </citation>
    <scope>NUCLEOTIDE SEQUENCE</scope>
    <source>
        <strain evidence="3">A5X3R13</strain>
    </source>
</reference>
<dbReference type="Proteomes" id="UP001164390">
    <property type="component" value="Chromosome"/>
</dbReference>
<dbReference type="InterPro" id="IPR028939">
    <property type="entry name" value="P5C_Rdtase_cat_N"/>
</dbReference>
<dbReference type="PANTHER" id="PTHR14239:SF10">
    <property type="entry name" value="REDUCTASE"/>
    <property type="match status" value="1"/>
</dbReference>
<name>A0AA46TKV8_9ACTN</name>
<dbReference type="InterPro" id="IPR051267">
    <property type="entry name" value="STEAP_metalloreductase"/>
</dbReference>
<dbReference type="SUPFAM" id="SSF51735">
    <property type="entry name" value="NAD(P)-binding Rossmann-fold domains"/>
    <property type="match status" value="1"/>
</dbReference>
<dbReference type="Pfam" id="PF03807">
    <property type="entry name" value="F420_oxidored"/>
    <property type="match status" value="1"/>
</dbReference>
<evidence type="ECO:0000313" key="4">
    <source>
        <dbReference type="Proteomes" id="UP001164390"/>
    </source>
</evidence>
<sequence>MHIGIIGAGSIAEALGSGWVAAGHQVLIGGRNTERAAALAQRLGSGTLAGSTAQAASFGEAILLAVPGAVASSALTEAAPEPFILDGRTIIDCTNALAPDAFSVPPGSFDVSTPAVAEDVARAAGGAPVVKAFNMCAAEAWRDAPRSFDDRPFTVAMCGDDPTALAVVDTLVSDLGLRAVHGGGLRRARLMEAMAAFVMGMWFAGHDARSLLPPLEFAGASSPDD</sequence>
<dbReference type="EMBL" id="CP094970">
    <property type="protein sequence ID" value="UYM06293.1"/>
    <property type="molecule type" value="Genomic_DNA"/>
</dbReference>
<dbReference type="AlphaFoldDB" id="A0AA46TKV8"/>
<dbReference type="PANTHER" id="PTHR14239">
    <property type="entry name" value="DUDULIN-RELATED"/>
    <property type="match status" value="1"/>
</dbReference>
<protein>
    <submittedName>
        <fullName evidence="3">NAD(P)-binding domain-containing protein</fullName>
    </submittedName>
</protein>
<dbReference type="InterPro" id="IPR036291">
    <property type="entry name" value="NAD(P)-bd_dom_sf"/>
</dbReference>
<evidence type="ECO:0000259" key="2">
    <source>
        <dbReference type="Pfam" id="PF03807"/>
    </source>
</evidence>
<proteinExistence type="predicted"/>
<evidence type="ECO:0000313" key="3">
    <source>
        <dbReference type="EMBL" id="UYM06293.1"/>
    </source>
</evidence>
<dbReference type="RefSeq" id="WP_271635178.1">
    <property type="nucleotide sequence ID" value="NZ_CP094970.1"/>
</dbReference>
<dbReference type="KEGG" id="sgrg:L0C25_04235"/>
<dbReference type="Gene3D" id="3.40.50.720">
    <property type="entry name" value="NAD(P)-binding Rossmann-like Domain"/>
    <property type="match status" value="1"/>
</dbReference>
<dbReference type="GO" id="GO:0016491">
    <property type="term" value="F:oxidoreductase activity"/>
    <property type="evidence" value="ECO:0007669"/>
    <property type="project" value="UniProtKB-KW"/>
</dbReference>
<keyword evidence="4" id="KW-1185">Reference proteome</keyword>
<gene>
    <name evidence="3" type="ORF">L0C25_04235</name>
</gene>
<organism evidence="3 4">
    <name type="scientific">Solicola gregarius</name>
    <dbReference type="NCBI Taxonomy" id="2908642"/>
    <lineage>
        <taxon>Bacteria</taxon>
        <taxon>Bacillati</taxon>
        <taxon>Actinomycetota</taxon>
        <taxon>Actinomycetes</taxon>
        <taxon>Propionibacteriales</taxon>
        <taxon>Nocardioidaceae</taxon>
        <taxon>Solicola</taxon>
    </lineage>
</organism>